<comment type="caution">
    <text evidence="1">The sequence shown here is derived from an EMBL/GenBank/DDBJ whole genome shotgun (WGS) entry which is preliminary data.</text>
</comment>
<gene>
    <name evidence="1" type="ORF">UV00_C0003G0111</name>
</gene>
<dbReference type="EMBL" id="LCCU01000003">
    <property type="protein sequence ID" value="KKS39279.1"/>
    <property type="molecule type" value="Genomic_DNA"/>
</dbReference>
<dbReference type="AlphaFoldDB" id="A0A0G0YRQ6"/>
<dbReference type="Proteomes" id="UP000033847">
    <property type="component" value="Unassembled WGS sequence"/>
</dbReference>
<accession>A0A0G0YRQ6</accession>
<evidence type="ECO:0000313" key="2">
    <source>
        <dbReference type="Proteomes" id="UP000033847"/>
    </source>
</evidence>
<organism evidence="1 2">
    <name type="scientific">candidate division WWE3 bacterium GW2011_GWF1_42_14</name>
    <dbReference type="NCBI Taxonomy" id="1619138"/>
    <lineage>
        <taxon>Bacteria</taxon>
        <taxon>Katanobacteria</taxon>
    </lineage>
</organism>
<reference evidence="1 2" key="1">
    <citation type="journal article" date="2015" name="Nature">
        <title>rRNA introns, odd ribosomes, and small enigmatic genomes across a large radiation of phyla.</title>
        <authorList>
            <person name="Brown C.T."/>
            <person name="Hug L.A."/>
            <person name="Thomas B.C."/>
            <person name="Sharon I."/>
            <person name="Castelle C.J."/>
            <person name="Singh A."/>
            <person name="Wilkins M.J."/>
            <person name="Williams K.H."/>
            <person name="Banfield J.F."/>
        </authorList>
    </citation>
    <scope>NUCLEOTIDE SEQUENCE [LARGE SCALE GENOMIC DNA]</scope>
</reference>
<proteinExistence type="predicted"/>
<sequence length="84" mass="9940">MQTAETSTEKKEAAFKRLAQNRTNRILRDLQLLGNLSNRNNYTYNKEDVDEIFNAIDKTLKLSKDRFNVEMNKNLRIKIDYEGK</sequence>
<evidence type="ECO:0000313" key="1">
    <source>
        <dbReference type="EMBL" id="KKS39279.1"/>
    </source>
</evidence>
<name>A0A0G0YRQ6_UNCKA</name>
<protein>
    <submittedName>
        <fullName evidence="1">Uncharacterized protein</fullName>
    </submittedName>
</protein>